<evidence type="ECO:0000313" key="1">
    <source>
        <dbReference type="EMBL" id="QND61701.1"/>
    </source>
</evidence>
<dbReference type="AlphaFoldDB" id="A0A7G6T4L9"/>
<proteinExistence type="predicted"/>
<dbReference type="EMBL" id="CP050297">
    <property type="protein sequence ID" value="QND61701.1"/>
    <property type="molecule type" value="Genomic_DNA"/>
</dbReference>
<sequence>MAALLATEMDRKRCTCRLRKMNDNLALSFVIALQGQMAVVARPGWVEKPAFAPFQASFSS</sequence>
<protein>
    <submittedName>
        <fullName evidence="1">Uncharacterized protein</fullName>
    </submittedName>
</protein>
<evidence type="ECO:0000313" key="2">
    <source>
        <dbReference type="Proteomes" id="UP000515465"/>
    </source>
</evidence>
<keyword evidence="1" id="KW-0614">Plasmid</keyword>
<geneLocation type="plasmid" evidence="1 2">
    <name>p_2</name>
</geneLocation>
<dbReference type="Proteomes" id="UP000515465">
    <property type="component" value="Plasmid p_2"/>
</dbReference>
<organism evidence="1 2">
    <name type="scientific">Mesorhizobium huakuii</name>
    <dbReference type="NCBI Taxonomy" id="28104"/>
    <lineage>
        <taxon>Bacteria</taxon>
        <taxon>Pseudomonadati</taxon>
        <taxon>Pseudomonadota</taxon>
        <taxon>Alphaproteobacteria</taxon>
        <taxon>Hyphomicrobiales</taxon>
        <taxon>Phyllobacteriaceae</taxon>
        <taxon>Mesorhizobium</taxon>
    </lineage>
</organism>
<name>A0A7G6T4L9_9HYPH</name>
<accession>A0A7G6T4L9</accession>
<dbReference type="RefSeq" id="WP_183465405.1">
    <property type="nucleotide sequence ID" value="NZ_CP050297.1"/>
</dbReference>
<reference evidence="1" key="1">
    <citation type="journal article" date="2020" name="Mol. Plant Microbe Interact.">
        <title>Complete genome sequences of four natural Pseudomonas isolates that catabolize a wide range of aromatic compounds relevant to lignin valorization.</title>
        <authorList>
            <person name="Hatmaker E.A."/>
            <person name="Presle G."/>
            <person name="Cannon O."/>
            <person name="Guss A.M."/>
            <person name="Elkins J.G."/>
        </authorList>
    </citation>
    <scope>NUCLEOTIDE SEQUENCE</scope>
    <source>
        <strain evidence="1">583</strain>
        <plasmid evidence="1">p_2</plasmid>
    </source>
</reference>
<gene>
    <name evidence="1" type="ORF">HB778_36235</name>
</gene>